<evidence type="ECO:0000256" key="1">
    <source>
        <dbReference type="SAM" id="Coils"/>
    </source>
</evidence>
<keyword evidence="3" id="KW-1185">Reference proteome</keyword>
<gene>
    <name evidence="2" type="ORF">niasHS_006723</name>
</gene>
<comment type="caution">
    <text evidence="2">The sequence shown here is derived from an EMBL/GenBank/DDBJ whole genome shotgun (WGS) entry which is preliminary data.</text>
</comment>
<dbReference type="SUPFAM" id="SSF48371">
    <property type="entry name" value="ARM repeat"/>
    <property type="match status" value="1"/>
</dbReference>
<feature type="coiled-coil region" evidence="1">
    <location>
        <begin position="40"/>
        <end position="74"/>
    </location>
</feature>
<dbReference type="InterPro" id="IPR039867">
    <property type="entry name" value="Furry/Tao3/Mor2"/>
</dbReference>
<evidence type="ECO:0000313" key="2">
    <source>
        <dbReference type="EMBL" id="KAL3090271.1"/>
    </source>
</evidence>
<dbReference type="InterPro" id="IPR016024">
    <property type="entry name" value="ARM-type_fold"/>
</dbReference>
<dbReference type="EMBL" id="JBICCN010000143">
    <property type="protein sequence ID" value="KAL3090271.1"/>
    <property type="molecule type" value="Genomic_DNA"/>
</dbReference>
<dbReference type="Proteomes" id="UP001620645">
    <property type="component" value="Unassembled WGS sequence"/>
</dbReference>
<dbReference type="AlphaFoldDB" id="A0ABD2JI33"/>
<protein>
    <submittedName>
        <fullName evidence="2">Uncharacterized protein</fullName>
    </submittedName>
</protein>
<sequence>MALRLDLAELLRLDLDLLRLDLAELLRLDLADLLRLDLDLRRLDLDLRRLDLDLRRLDLDLRRLDLDLRRLDLDLLRLDLLTHLTRLCRSTGPSAQQILRFGGCRAKGYAASLSARPRETSATTHWQDQTGKRTEFPSAFLLTISVRSIISSLSFADNINPTFVLHCVEGLGIALLCQTRLSTKKAVIQLLIIDILDSASPYVLDKYVVHLQALEKKKWPKDFASVCERISMLETDANLVNVANGNEEVLVVGKDARPTGWDKRSEWRSDWTWRNCSDWTWTCSDWTWRNCSDWIWTCSDWTWRNCSDWIWTCSDWTWTCSDILILLSVEQREKLLPPDIKRSLFFLFLSWCGRTIGTIDKRKGVDVGISVEHHAIRAMCALATLGPMFECPGRICEEEAMFRWLETLLSSTNSIVDEICEQILCHILHLNEHNPRLLELVVQMCYTKNELVGIRCFNAISMLFSQREFPCEYISLLCLCQSFASSIELASVRQTAFLLVQLLRHQFLNNTFSPTTLTPIMEISSSFATNGQSEITFPTNQLGISKSLSSQYPQLTMPIFSEICCRLESARPNRQLSLLAILPEWLRNVHFVDPNCDLVALSVLETDDEAEKSGSSGEEEQSVALNGWGSEESTQLILNNLLYLTAKLASECNSEVESIWHCVARVGHPIWASLSIICLLHSL</sequence>
<keyword evidence="1" id="KW-0175">Coiled coil</keyword>
<organism evidence="2 3">
    <name type="scientific">Heterodera schachtii</name>
    <name type="common">Sugarbeet cyst nematode worm</name>
    <name type="synonym">Tylenchus schachtii</name>
    <dbReference type="NCBI Taxonomy" id="97005"/>
    <lineage>
        <taxon>Eukaryota</taxon>
        <taxon>Metazoa</taxon>
        <taxon>Ecdysozoa</taxon>
        <taxon>Nematoda</taxon>
        <taxon>Chromadorea</taxon>
        <taxon>Rhabditida</taxon>
        <taxon>Tylenchina</taxon>
        <taxon>Tylenchomorpha</taxon>
        <taxon>Tylenchoidea</taxon>
        <taxon>Heteroderidae</taxon>
        <taxon>Heteroderinae</taxon>
        <taxon>Heterodera</taxon>
    </lineage>
</organism>
<dbReference type="PANTHER" id="PTHR12295">
    <property type="entry name" value="FURRY-RELATED"/>
    <property type="match status" value="1"/>
</dbReference>
<dbReference type="PANTHER" id="PTHR12295:SF30">
    <property type="entry name" value="PROTEIN FURRY"/>
    <property type="match status" value="1"/>
</dbReference>
<accession>A0ABD2JI33</accession>
<proteinExistence type="predicted"/>
<name>A0ABD2JI33_HETSC</name>
<evidence type="ECO:0000313" key="3">
    <source>
        <dbReference type="Proteomes" id="UP001620645"/>
    </source>
</evidence>
<reference evidence="2 3" key="1">
    <citation type="submission" date="2024-10" db="EMBL/GenBank/DDBJ databases">
        <authorList>
            <person name="Kim D."/>
        </authorList>
    </citation>
    <scope>NUCLEOTIDE SEQUENCE [LARGE SCALE GENOMIC DNA]</scope>
    <source>
        <strain evidence="2">Taebaek</strain>
    </source>
</reference>